<gene>
    <name evidence="9" type="primary">mnmA</name>
    <name evidence="13" type="ORF">AVDCRST_MAG78-1431</name>
</gene>
<dbReference type="SUPFAM" id="SSF52402">
    <property type="entry name" value="Adenine nucleotide alpha hydrolases-like"/>
    <property type="match status" value="1"/>
</dbReference>
<evidence type="ECO:0000259" key="12">
    <source>
        <dbReference type="Pfam" id="PF20259"/>
    </source>
</evidence>
<dbReference type="GO" id="GO:0005737">
    <property type="term" value="C:cytoplasm"/>
    <property type="evidence" value="ECO:0007669"/>
    <property type="project" value="UniProtKB-SubCell"/>
</dbReference>
<feature type="site" description="Interaction with tRNA" evidence="9">
    <location>
        <position position="268"/>
    </location>
</feature>
<dbReference type="GO" id="GO:0103016">
    <property type="term" value="F:tRNA-uridine 2-sulfurtransferase activity"/>
    <property type="evidence" value="ECO:0007669"/>
    <property type="project" value="UniProtKB-EC"/>
</dbReference>
<dbReference type="Gene3D" id="3.40.50.620">
    <property type="entry name" value="HUPs"/>
    <property type="match status" value="1"/>
</dbReference>
<evidence type="ECO:0000313" key="13">
    <source>
        <dbReference type="EMBL" id="CAA9427219.1"/>
    </source>
</evidence>
<dbReference type="Pfam" id="PF20258">
    <property type="entry name" value="tRNA_Me_trans_C"/>
    <property type="match status" value="1"/>
</dbReference>
<comment type="caution">
    <text evidence="9">Lacks conserved residue(s) required for the propagation of feature annotation.</text>
</comment>
<dbReference type="GO" id="GO:0005506">
    <property type="term" value="F:iron ion binding"/>
    <property type="evidence" value="ECO:0007669"/>
    <property type="project" value="InterPro"/>
</dbReference>
<dbReference type="InterPro" id="IPR046885">
    <property type="entry name" value="MnmA-like_C"/>
</dbReference>
<feature type="domain" description="NIF system FeS cluster assembly NifU N-terminal" evidence="10">
    <location>
        <begin position="5"/>
        <end position="125"/>
    </location>
</feature>
<evidence type="ECO:0000256" key="2">
    <source>
        <dbReference type="ARBA" id="ARBA00022679"/>
    </source>
</evidence>
<feature type="site" description="Interaction with tRNA" evidence="9">
    <location>
        <position position="473"/>
    </location>
</feature>
<dbReference type="InterPro" id="IPR002871">
    <property type="entry name" value="NIF_FeS_clus_asmbl_NifU_N"/>
</dbReference>
<dbReference type="Gene3D" id="2.30.30.280">
    <property type="entry name" value="Adenine nucleotide alpha hydrolases-like domains"/>
    <property type="match status" value="1"/>
</dbReference>
<dbReference type="SUPFAM" id="SSF82649">
    <property type="entry name" value="SufE/NifU"/>
    <property type="match status" value="1"/>
</dbReference>
<keyword evidence="3 9" id="KW-0819">tRNA processing</keyword>
<comment type="similarity">
    <text evidence="9">Belongs to the MnmA/TRMU family.</text>
</comment>
<keyword evidence="2 9" id="KW-0808">Transferase</keyword>
<keyword evidence="7 9" id="KW-1015">Disulfide bond</keyword>
<dbReference type="Pfam" id="PF20259">
    <property type="entry name" value="tRNA_Me_trans_M"/>
    <property type="match status" value="1"/>
</dbReference>
<keyword evidence="1 9" id="KW-0820">tRNA-binding</keyword>
<feature type="binding site" evidence="9">
    <location>
        <position position="178"/>
    </location>
    <ligand>
        <name>ATP</name>
        <dbReference type="ChEBI" id="CHEBI:30616"/>
    </ligand>
</feature>
<keyword evidence="9" id="KW-0963">Cytoplasm</keyword>
<dbReference type="InterPro" id="IPR023382">
    <property type="entry name" value="MnmA-like_central_sf"/>
</dbReference>
<comment type="catalytic activity">
    <reaction evidence="8 9">
        <text>S-sulfanyl-L-cysteinyl-[protein] + uridine(34) in tRNA + AH2 + ATP = 2-thiouridine(34) in tRNA + L-cysteinyl-[protein] + A + AMP + diphosphate + H(+)</text>
        <dbReference type="Rhea" id="RHEA:47032"/>
        <dbReference type="Rhea" id="RHEA-COMP:10131"/>
        <dbReference type="Rhea" id="RHEA-COMP:11726"/>
        <dbReference type="Rhea" id="RHEA-COMP:11727"/>
        <dbReference type="Rhea" id="RHEA-COMP:11728"/>
        <dbReference type="ChEBI" id="CHEBI:13193"/>
        <dbReference type="ChEBI" id="CHEBI:15378"/>
        <dbReference type="ChEBI" id="CHEBI:17499"/>
        <dbReference type="ChEBI" id="CHEBI:29950"/>
        <dbReference type="ChEBI" id="CHEBI:30616"/>
        <dbReference type="ChEBI" id="CHEBI:33019"/>
        <dbReference type="ChEBI" id="CHEBI:61963"/>
        <dbReference type="ChEBI" id="CHEBI:65315"/>
        <dbReference type="ChEBI" id="CHEBI:87170"/>
        <dbReference type="ChEBI" id="CHEBI:456215"/>
        <dbReference type="EC" id="2.8.1.13"/>
    </reaction>
</comment>
<dbReference type="CDD" id="cd01998">
    <property type="entry name" value="MnmA_TRMU-like"/>
    <property type="match status" value="1"/>
</dbReference>
<protein>
    <recommendedName>
        <fullName evidence="9">tRNA-specific 2-thiouridylase MnmA</fullName>
        <ecNumber evidence="9">2.8.1.13</ecNumber>
    </recommendedName>
</protein>
<dbReference type="Gene3D" id="2.40.30.10">
    <property type="entry name" value="Translation factors"/>
    <property type="match status" value="1"/>
</dbReference>
<dbReference type="EC" id="2.8.1.13" evidence="9"/>
<feature type="region of interest" description="Interaction with tRNA" evidence="9">
    <location>
        <begin position="440"/>
        <end position="441"/>
    </location>
</feature>
<name>A0A6J4Q0F9_9ACTN</name>
<keyword evidence="4 9" id="KW-0547">Nucleotide-binding</keyword>
<dbReference type="PANTHER" id="PTHR11933">
    <property type="entry name" value="TRNA 5-METHYLAMINOMETHYL-2-THIOURIDYLATE -METHYLTRANSFERASE"/>
    <property type="match status" value="1"/>
</dbReference>
<evidence type="ECO:0000256" key="3">
    <source>
        <dbReference type="ARBA" id="ARBA00022694"/>
    </source>
</evidence>
<feature type="binding site" evidence="9">
    <location>
        <position position="267"/>
    </location>
    <ligand>
        <name>ATP</name>
        <dbReference type="ChEBI" id="CHEBI:30616"/>
    </ligand>
</feature>
<evidence type="ECO:0000256" key="1">
    <source>
        <dbReference type="ARBA" id="ARBA00022555"/>
    </source>
</evidence>
<dbReference type="InterPro" id="IPR046884">
    <property type="entry name" value="MnmA-like_central"/>
</dbReference>
<feature type="disulfide bond" description="Alternate" evidence="9">
    <location>
        <begin position="243"/>
        <end position="340"/>
    </location>
</feature>
<dbReference type="Pfam" id="PF03054">
    <property type="entry name" value="tRNA_Me_trans"/>
    <property type="match status" value="1"/>
</dbReference>
<evidence type="ECO:0000256" key="4">
    <source>
        <dbReference type="ARBA" id="ARBA00022741"/>
    </source>
</evidence>
<evidence type="ECO:0000256" key="5">
    <source>
        <dbReference type="ARBA" id="ARBA00022840"/>
    </source>
</evidence>
<evidence type="ECO:0000256" key="8">
    <source>
        <dbReference type="ARBA" id="ARBA00051542"/>
    </source>
</evidence>
<dbReference type="Pfam" id="PF01592">
    <property type="entry name" value="NifU_N"/>
    <property type="match status" value="1"/>
</dbReference>
<comment type="subcellular location">
    <subcellularLocation>
        <location evidence="9">Cytoplasm</location>
    </subcellularLocation>
</comment>
<dbReference type="GO" id="GO:0005524">
    <property type="term" value="F:ATP binding"/>
    <property type="evidence" value="ECO:0007669"/>
    <property type="project" value="UniProtKB-KW"/>
</dbReference>
<evidence type="ECO:0000256" key="7">
    <source>
        <dbReference type="ARBA" id="ARBA00023157"/>
    </source>
</evidence>
<dbReference type="GO" id="GO:0002143">
    <property type="term" value="P:tRNA wobble position uridine thiolation"/>
    <property type="evidence" value="ECO:0007669"/>
    <property type="project" value="TreeGrafter"/>
</dbReference>
<accession>A0A6J4Q0F9</accession>
<reference evidence="13" key="1">
    <citation type="submission" date="2020-02" db="EMBL/GenBank/DDBJ databases">
        <authorList>
            <person name="Meier V. D."/>
        </authorList>
    </citation>
    <scope>NUCLEOTIDE SEQUENCE</scope>
    <source>
        <strain evidence="13">AVDCRST_MAG78</strain>
    </source>
</reference>
<feature type="active site" description="Nucleophile" evidence="9">
    <location>
        <position position="243"/>
    </location>
</feature>
<dbReference type="GO" id="GO:0051536">
    <property type="term" value="F:iron-sulfur cluster binding"/>
    <property type="evidence" value="ECO:0007669"/>
    <property type="project" value="InterPro"/>
</dbReference>
<evidence type="ECO:0000259" key="11">
    <source>
        <dbReference type="Pfam" id="PF20258"/>
    </source>
</evidence>
<dbReference type="CDD" id="cd06664">
    <property type="entry name" value="IscU_like"/>
    <property type="match status" value="1"/>
</dbReference>
<dbReference type="InterPro" id="IPR014729">
    <property type="entry name" value="Rossmann-like_a/b/a_fold"/>
</dbReference>
<proteinExistence type="inferred from homology"/>
<feature type="region of interest" description="Interaction with tRNA" evidence="9">
    <location>
        <begin position="290"/>
        <end position="292"/>
    </location>
</feature>
<dbReference type="NCBIfam" id="TIGR00420">
    <property type="entry name" value="trmU"/>
    <property type="match status" value="1"/>
</dbReference>
<feature type="active site" description="Cysteine persulfide intermediate" evidence="9">
    <location>
        <position position="340"/>
    </location>
</feature>
<comment type="function">
    <text evidence="9">Catalyzes the 2-thiolation of uridine at the wobble position (U34) of tRNA, leading to the formation of s(2)U34.</text>
</comment>
<dbReference type="GO" id="GO:0016226">
    <property type="term" value="P:iron-sulfur cluster assembly"/>
    <property type="evidence" value="ECO:0007669"/>
    <property type="project" value="InterPro"/>
</dbReference>
<dbReference type="InterPro" id="IPR004506">
    <property type="entry name" value="MnmA-like"/>
</dbReference>
<organism evidence="13">
    <name type="scientific">uncultured Rubrobacteraceae bacterium</name>
    <dbReference type="NCBI Taxonomy" id="349277"/>
    <lineage>
        <taxon>Bacteria</taxon>
        <taxon>Bacillati</taxon>
        <taxon>Actinomycetota</taxon>
        <taxon>Rubrobacteria</taxon>
        <taxon>Rubrobacterales</taxon>
        <taxon>Rubrobacteraceae</taxon>
        <taxon>environmental samples</taxon>
    </lineage>
</organism>
<dbReference type="NCBIfam" id="NF001138">
    <property type="entry name" value="PRK00143.1"/>
    <property type="match status" value="1"/>
</dbReference>
<evidence type="ECO:0000256" key="6">
    <source>
        <dbReference type="ARBA" id="ARBA00022884"/>
    </source>
</evidence>
<keyword evidence="5 9" id="KW-0067">ATP-binding</keyword>
<evidence type="ECO:0000259" key="10">
    <source>
        <dbReference type="Pfam" id="PF01592"/>
    </source>
</evidence>
<dbReference type="AlphaFoldDB" id="A0A6J4Q0F9"/>
<dbReference type="Gene3D" id="3.90.1010.10">
    <property type="match status" value="1"/>
</dbReference>
<sequence>MADRYNPQVIDHLVRPRNVGELETPGGFGESGDAACGDVVRFTVRIEENRLEEIRYKVYGCAACIAAGSALSELVRGRSLPEAARVSKADLEGSLGGPLPKGKEHALTLVLDALHKALEDHWNRQAGEMLVEGYAGGSDSETNGRKKSVVAAMSGGVDSAVTALLLKEAGYDVVTVTFRLHEGDRGSRSCCSPDTVLFARDTAHRMGLPHFTLNLKELFDRRVMKDFVGSYAAGRTPNPCVSCNAHVKFHAASFLADRLGLDHVATGHYARVVEEPGGAVTMARPVDASKDQTYVLWPVPRELLSRTIFPLGEYRKEEVRCIAEERGLAVAYTPESQDICFIPDGDYRGFVRKKVAAEPGEILDTEGRTLGRHAGVVDFTVGQRRGIGVSAPTPLYVTEVRSSQKQVVVGRRKDLEVSEVRIGDLNWFLEPGEADSVQVRYNSPAVPCEVEDLGNGEVRARLAEAVMGVAPGQSAVFYKGERVVGGGVVRRDA</sequence>
<dbReference type="PANTHER" id="PTHR11933:SF5">
    <property type="entry name" value="MITOCHONDRIAL TRNA-SPECIFIC 2-THIOURIDYLASE 1"/>
    <property type="match status" value="1"/>
</dbReference>
<dbReference type="GO" id="GO:0000049">
    <property type="term" value="F:tRNA binding"/>
    <property type="evidence" value="ECO:0007669"/>
    <property type="project" value="UniProtKB-KW"/>
</dbReference>
<dbReference type="EMBL" id="CADCVB010000096">
    <property type="protein sequence ID" value="CAA9427219.1"/>
    <property type="molecule type" value="Genomic_DNA"/>
</dbReference>
<dbReference type="HAMAP" id="MF_00144">
    <property type="entry name" value="tRNA_thiouridyl_MnmA"/>
    <property type="match status" value="1"/>
</dbReference>
<keyword evidence="6 9" id="KW-0694">RNA-binding</keyword>
<feature type="binding site" evidence="9">
    <location>
        <begin position="152"/>
        <end position="159"/>
    </location>
    <ligand>
        <name>ATP</name>
        <dbReference type="ChEBI" id="CHEBI:30616"/>
    </ligand>
</feature>
<feature type="domain" description="tRNA-specific 2-thiouridylase MnmA-like central" evidence="12">
    <location>
        <begin position="349"/>
        <end position="411"/>
    </location>
</feature>
<evidence type="ECO:0000256" key="9">
    <source>
        <dbReference type="HAMAP-Rule" id="MF_00144"/>
    </source>
</evidence>
<feature type="domain" description="tRNA-specific 2-thiouridylase MnmA-like C-terminal" evidence="11">
    <location>
        <begin position="419"/>
        <end position="489"/>
    </location>
</feature>